<feature type="transmembrane region" description="Helical" evidence="1">
    <location>
        <begin position="477"/>
        <end position="496"/>
    </location>
</feature>
<evidence type="ECO:0000256" key="1">
    <source>
        <dbReference type="SAM" id="Phobius"/>
    </source>
</evidence>
<feature type="transmembrane region" description="Helical" evidence="1">
    <location>
        <begin position="335"/>
        <end position="358"/>
    </location>
</feature>
<sequence>MTAQPDTSRASSSLLVHAIPSLILAVAATVLFWWNPFGKPPQWASLHVVMQSNVPGNVQLLYDVDGTGLHKGHLVVQPIPGGNQTSHIQFRIPSGRLVNFILDGLDRPAEVEIDKCWIAAVDGEVAAILAPTRLKGSLMNAVPGAAPGSVRFQTQVNGKPQGIMYVAHPAIDLTAEPPPPLWQIALVFLGTLVMCVFVSMGLAPRRDHCKEALGRVLAWSQARPRRSILAVAVLSVTMCAYPVIFGGKSYISPNNGMPLLYPTLPTTPGVPNGERAKNPVGSDIGATMYWHLPASMIEHRAIFHDGEFPLWTRYTWCGTTFFGQLFTMIGDPLHALTVITGGAAWAWDTFFVIAKILFALGIGWLVWRMTGSLSSALLCTLSAPYIGFFAYRFCHVATFSVCYAPWLLIPWVEGVRTKTHRQAAAWAGLLLLAEWCQINSGTAKEALMLLLFLNAAGLWIVLTAPECWGWRLRRGGLFIWAGVLFVLLSTPLWLVFLEALGKSWTQYDKPQIYQAQPSLLIGLFDDIFYRQLEPLEFLFNPSANFFVLLGVAWALVRIRTLIRDRYFVAVLLAAVPALAFVFGIVPPWLASSIPFIKNIYHFDDTFSCILFVVLFIIAGFGVRECLARRESKEWIGDWVCAMAIIGVLLASYFGFTQAIHRTARSFVEAGDELIKSPFFVDYTTVLVIAIVILPLAMRATLRDRQAGPIWALVATCMFATLHFRYGMYFDTRFDHYGLNPKTRVDLRDVPSPAVAAIRQATAAEPARTLGLASTMVPGFNTILGLESISGPDAMQDPTMLRLVEALHIPRRDQWRLVVFAQAYPAAHRGLDFLNVRYLLGDSSDSNPEGVRLVKAYDLAVFESDTAWPRAFFTDTVMPYRGVEDFAHQIEMGDGRPFAGMSPEVRSKLPLPAKDLAQRVVAKAFNYRLTNNTTTFEIDAPSPGVAVLSEFDPAGDIRAYVDGQPVLCLLTNQVFRGVYIDKPGHHVVKFAYWPHILGPALWVGTLGLIGFLVSFGIWFRVRPRQAGTVPAKMDEPTCLTNSP</sequence>
<keyword evidence="1" id="KW-0812">Transmembrane</keyword>
<name>B4D0T9_9BACT</name>
<feature type="transmembrane region" description="Helical" evidence="1">
    <location>
        <begin position="568"/>
        <end position="589"/>
    </location>
</feature>
<feature type="transmembrane region" description="Helical" evidence="1">
    <location>
        <begin position="389"/>
        <end position="411"/>
    </location>
</feature>
<comment type="caution">
    <text evidence="2">The sequence shown here is derived from an EMBL/GenBank/DDBJ whole genome shotgun (WGS) entry which is preliminary data.</text>
</comment>
<evidence type="ECO:0000313" key="3">
    <source>
        <dbReference type="Proteomes" id="UP000005824"/>
    </source>
</evidence>
<feature type="transmembrane region" description="Helical" evidence="1">
    <location>
        <begin position="228"/>
        <end position="251"/>
    </location>
</feature>
<feature type="transmembrane region" description="Helical" evidence="1">
    <location>
        <begin position="12"/>
        <end position="34"/>
    </location>
</feature>
<gene>
    <name evidence="2" type="ORF">CfE428DRAFT_2540</name>
</gene>
<keyword evidence="3" id="KW-1185">Reference proteome</keyword>
<keyword evidence="1" id="KW-1133">Transmembrane helix</keyword>
<feature type="transmembrane region" description="Helical" evidence="1">
    <location>
        <begin position="609"/>
        <end position="626"/>
    </location>
</feature>
<feature type="transmembrane region" description="Helical" evidence="1">
    <location>
        <begin position="638"/>
        <end position="659"/>
    </location>
</feature>
<evidence type="ECO:0000313" key="2">
    <source>
        <dbReference type="EMBL" id="EDY19951.1"/>
    </source>
</evidence>
<keyword evidence="1" id="KW-0472">Membrane</keyword>
<accession>B4D0T9</accession>
<feature type="transmembrane region" description="Helical" evidence="1">
    <location>
        <begin position="181"/>
        <end position="203"/>
    </location>
</feature>
<feature type="transmembrane region" description="Helical" evidence="1">
    <location>
        <begin position="999"/>
        <end position="1018"/>
    </location>
</feature>
<feature type="transmembrane region" description="Helical" evidence="1">
    <location>
        <begin position="679"/>
        <end position="697"/>
    </location>
</feature>
<dbReference type="InParanoid" id="B4D0T9"/>
<organism evidence="2 3">
    <name type="scientific">Chthoniobacter flavus Ellin428</name>
    <dbReference type="NCBI Taxonomy" id="497964"/>
    <lineage>
        <taxon>Bacteria</taxon>
        <taxon>Pseudomonadati</taxon>
        <taxon>Verrucomicrobiota</taxon>
        <taxon>Spartobacteria</taxon>
        <taxon>Chthoniobacterales</taxon>
        <taxon>Chthoniobacteraceae</taxon>
        <taxon>Chthoniobacter</taxon>
    </lineage>
</organism>
<feature type="transmembrane region" description="Helical" evidence="1">
    <location>
        <begin position="446"/>
        <end position="465"/>
    </location>
</feature>
<protein>
    <recommendedName>
        <fullName evidence="4">Bacterial membrane protein YfhO</fullName>
    </recommendedName>
</protein>
<evidence type="ECO:0008006" key="4">
    <source>
        <dbReference type="Google" id="ProtNLM"/>
    </source>
</evidence>
<feature type="transmembrane region" description="Helical" evidence="1">
    <location>
        <begin position="709"/>
        <end position="729"/>
    </location>
</feature>
<dbReference type="RefSeq" id="WP_006979865.1">
    <property type="nucleotide sequence ID" value="NZ_ABVL01000006.1"/>
</dbReference>
<dbReference type="eggNOG" id="ENOG5033S74">
    <property type="taxonomic scope" value="Bacteria"/>
</dbReference>
<feature type="transmembrane region" description="Helical" evidence="1">
    <location>
        <begin position="537"/>
        <end position="556"/>
    </location>
</feature>
<dbReference type="AlphaFoldDB" id="B4D0T9"/>
<dbReference type="EMBL" id="ABVL01000006">
    <property type="protein sequence ID" value="EDY19951.1"/>
    <property type="molecule type" value="Genomic_DNA"/>
</dbReference>
<dbReference type="Proteomes" id="UP000005824">
    <property type="component" value="Unassembled WGS sequence"/>
</dbReference>
<reference evidence="2 3" key="1">
    <citation type="journal article" date="2011" name="J. Bacteriol.">
        <title>Genome sequence of Chthoniobacter flavus Ellin428, an aerobic heterotrophic soil bacterium.</title>
        <authorList>
            <person name="Kant R."/>
            <person name="van Passel M.W."/>
            <person name="Palva A."/>
            <person name="Lucas S."/>
            <person name="Lapidus A."/>
            <person name="Glavina Del Rio T."/>
            <person name="Dalin E."/>
            <person name="Tice H."/>
            <person name="Bruce D."/>
            <person name="Goodwin L."/>
            <person name="Pitluck S."/>
            <person name="Larimer F.W."/>
            <person name="Land M.L."/>
            <person name="Hauser L."/>
            <person name="Sangwan P."/>
            <person name="de Vos W.M."/>
            <person name="Janssen P.H."/>
            <person name="Smidt H."/>
        </authorList>
    </citation>
    <scope>NUCLEOTIDE SEQUENCE [LARGE SCALE GENOMIC DNA]</scope>
    <source>
        <strain evidence="2 3">Ellin428</strain>
    </source>
</reference>
<dbReference type="STRING" id="497964.CfE428DRAFT_2540"/>
<proteinExistence type="predicted"/>